<protein>
    <recommendedName>
        <fullName evidence="2">BON domain-containing protein</fullName>
    </recommendedName>
</protein>
<dbReference type="NCBIfam" id="NF033157">
    <property type="entry name" value="SWFGD_domain"/>
    <property type="match status" value="1"/>
</dbReference>
<comment type="caution">
    <text evidence="3">The sequence shown here is derived from an EMBL/GenBank/DDBJ whole genome shotgun (WGS) entry which is preliminary data.</text>
</comment>
<dbReference type="Gene3D" id="3.30.1340.30">
    <property type="match status" value="1"/>
</dbReference>
<feature type="compositionally biased region" description="Basic and acidic residues" evidence="1">
    <location>
        <begin position="25"/>
        <end position="40"/>
    </location>
</feature>
<sequence>MRGEHRGREDFDTEYGRSRQQGGDYGDRGRQQDQFSRDYRQQGGYQEDFRQQGGNVGRDEWSAGDEYGYAQRRDRGGYGYGGEPGGYESGYRGRDEWQSRGAFPQSSGYSPGDSGYGYGYGGEDYGSRGRSGRWSRERSYGGGRRGASEGGRDFWDKASDEVSSWFGDHDAERRREMDQYRGRGPKNYARSDERIKEDVNDRLTDAGWLDASDIEVEVSDREVTLSGEVDSRMAKRQAEDIAEAVSGVTNVQNNLRVRGGTGTTASTMDKRSGTF</sequence>
<feature type="compositionally biased region" description="Basic and acidic residues" evidence="1">
    <location>
        <begin position="1"/>
        <end position="17"/>
    </location>
</feature>
<dbReference type="InterPro" id="IPR047800">
    <property type="entry name" value="SWFGD_dom"/>
</dbReference>
<evidence type="ECO:0000313" key="4">
    <source>
        <dbReference type="Proteomes" id="UP000241229"/>
    </source>
</evidence>
<feature type="compositionally biased region" description="Gly residues" evidence="1">
    <location>
        <begin position="114"/>
        <end position="124"/>
    </location>
</feature>
<feature type="region of interest" description="Disordered" evidence="1">
    <location>
        <begin position="1"/>
        <end position="193"/>
    </location>
</feature>
<feature type="compositionally biased region" description="Basic and acidic residues" evidence="1">
    <location>
        <begin position="167"/>
        <end position="181"/>
    </location>
</feature>
<evidence type="ECO:0000256" key="1">
    <source>
        <dbReference type="SAM" id="MobiDB-lite"/>
    </source>
</evidence>
<dbReference type="SMART" id="SM00749">
    <property type="entry name" value="BON"/>
    <property type="match status" value="1"/>
</dbReference>
<dbReference type="PROSITE" id="PS50914">
    <property type="entry name" value="BON"/>
    <property type="match status" value="1"/>
</dbReference>
<dbReference type="Proteomes" id="UP000241229">
    <property type="component" value="Unassembled WGS sequence"/>
</dbReference>
<dbReference type="Pfam" id="PF04972">
    <property type="entry name" value="BON"/>
    <property type="match status" value="1"/>
</dbReference>
<dbReference type="InterPro" id="IPR007055">
    <property type="entry name" value="BON_dom"/>
</dbReference>
<reference evidence="3 4" key="1">
    <citation type="submission" date="2018-03" db="EMBL/GenBank/DDBJ databases">
        <title>The draft genome of Mesorhizobium sp. 6GN-30.</title>
        <authorList>
            <person name="Liu L."/>
            <person name="Li L."/>
            <person name="Wang T."/>
            <person name="Zhang X."/>
            <person name="Liang L."/>
        </authorList>
    </citation>
    <scope>NUCLEOTIDE SEQUENCE [LARGE SCALE GENOMIC DNA]</scope>
    <source>
        <strain evidence="3 4">6GN30</strain>
    </source>
</reference>
<evidence type="ECO:0000259" key="2">
    <source>
        <dbReference type="PROSITE" id="PS50914"/>
    </source>
</evidence>
<name>A0A2P7SR96_9HYPH</name>
<keyword evidence="4" id="KW-1185">Reference proteome</keyword>
<organism evidence="3 4">
    <name type="scientific">Kumtagia ephedrae</name>
    <dbReference type="NCBI Taxonomy" id="2116701"/>
    <lineage>
        <taxon>Bacteria</taxon>
        <taxon>Pseudomonadati</taxon>
        <taxon>Pseudomonadota</taxon>
        <taxon>Alphaproteobacteria</taxon>
        <taxon>Hyphomicrobiales</taxon>
        <taxon>Phyllobacteriaceae</taxon>
        <taxon>Kumtagia</taxon>
    </lineage>
</organism>
<dbReference type="EMBL" id="PXYK01000003">
    <property type="protein sequence ID" value="PSJ64957.1"/>
    <property type="molecule type" value="Genomic_DNA"/>
</dbReference>
<dbReference type="InterPro" id="IPR051686">
    <property type="entry name" value="Lipoprotein_DolP"/>
</dbReference>
<feature type="compositionally biased region" description="Gly residues" evidence="1">
    <location>
        <begin position="77"/>
        <end position="88"/>
    </location>
</feature>
<feature type="compositionally biased region" description="Basic and acidic residues" evidence="1">
    <location>
        <begin position="146"/>
        <end position="160"/>
    </location>
</feature>
<dbReference type="AlphaFoldDB" id="A0A2P7SR96"/>
<feature type="domain" description="BON" evidence="2">
    <location>
        <begin position="191"/>
        <end position="259"/>
    </location>
</feature>
<evidence type="ECO:0000313" key="3">
    <source>
        <dbReference type="EMBL" id="PSJ64957.1"/>
    </source>
</evidence>
<dbReference type="PANTHER" id="PTHR34606:SF15">
    <property type="entry name" value="BON DOMAIN-CONTAINING PROTEIN"/>
    <property type="match status" value="1"/>
</dbReference>
<accession>A0A2P7SR96</accession>
<dbReference type="OrthoDB" id="680465at2"/>
<feature type="region of interest" description="Disordered" evidence="1">
    <location>
        <begin position="253"/>
        <end position="275"/>
    </location>
</feature>
<dbReference type="PANTHER" id="PTHR34606">
    <property type="entry name" value="BON DOMAIN-CONTAINING PROTEIN"/>
    <property type="match status" value="1"/>
</dbReference>
<dbReference type="InterPro" id="IPR014004">
    <property type="entry name" value="Transpt-assoc_nodulatn_dom_bac"/>
</dbReference>
<proteinExistence type="predicted"/>
<gene>
    <name evidence="3" type="ORF">C7I84_04575</name>
</gene>